<evidence type="ECO:0000313" key="3">
    <source>
        <dbReference type="EMBL" id="KAK8072489.1"/>
    </source>
</evidence>
<feature type="region of interest" description="Disordered" evidence="1">
    <location>
        <begin position="207"/>
        <end position="285"/>
    </location>
</feature>
<name>A0ABR1VMK7_9PEZI</name>
<keyword evidence="2" id="KW-1133">Transmembrane helix</keyword>
<evidence type="ECO:0000256" key="1">
    <source>
        <dbReference type="SAM" id="MobiDB-lite"/>
    </source>
</evidence>
<keyword evidence="4" id="KW-1185">Reference proteome</keyword>
<comment type="caution">
    <text evidence="3">The sequence shown here is derived from an EMBL/GenBank/DDBJ whole genome shotgun (WGS) entry which is preliminary data.</text>
</comment>
<feature type="transmembrane region" description="Helical" evidence="2">
    <location>
        <begin position="162"/>
        <end position="186"/>
    </location>
</feature>
<feature type="compositionally biased region" description="Basic and acidic residues" evidence="1">
    <location>
        <begin position="245"/>
        <end position="259"/>
    </location>
</feature>
<evidence type="ECO:0000313" key="4">
    <source>
        <dbReference type="Proteomes" id="UP001446871"/>
    </source>
</evidence>
<sequence>MHQETDDAYLEAQRIGKGPALCAPDSHFLEAYNNCVSCSQENDPSLKAADTTFLGPSFRQFVEYCGIKDVLVTLILRPTVANREVPLTLTTRVNIPESFTAITSTQSPGSSGVPSASTNSTFTTHTSVAIGSSTSISPSPSPSPATAPTAIPEEQEGGHSQAWIAGTVIGSLAGMAFIIATLIFLLQQRRKATRARAWANEAMDKPQLHSDCLPRPLPNELENSESRPPVELPEPLAVDSAAEGGPHELPDPRNPRDPDLAVDTVSELEAPITQKKPRRQDTGST</sequence>
<dbReference type="PANTHER" id="PTHR38122">
    <property type="entry name" value="GLYCOPROTEIN X"/>
    <property type="match status" value="1"/>
</dbReference>
<proteinExistence type="predicted"/>
<keyword evidence="2" id="KW-0812">Transmembrane</keyword>
<evidence type="ECO:0000256" key="2">
    <source>
        <dbReference type="SAM" id="Phobius"/>
    </source>
</evidence>
<keyword evidence="2" id="KW-0472">Membrane</keyword>
<dbReference type="PANTHER" id="PTHR38122:SF1">
    <property type="entry name" value="GLYCOPROTEIN X"/>
    <property type="match status" value="1"/>
</dbReference>
<dbReference type="Proteomes" id="UP001446871">
    <property type="component" value="Unassembled WGS sequence"/>
</dbReference>
<feature type="region of interest" description="Disordered" evidence="1">
    <location>
        <begin position="130"/>
        <end position="158"/>
    </location>
</feature>
<gene>
    <name evidence="3" type="ORF">PG996_005837</name>
</gene>
<accession>A0ABR1VMK7</accession>
<organism evidence="3 4">
    <name type="scientific">Apiospora saccharicola</name>
    <dbReference type="NCBI Taxonomy" id="335842"/>
    <lineage>
        <taxon>Eukaryota</taxon>
        <taxon>Fungi</taxon>
        <taxon>Dikarya</taxon>
        <taxon>Ascomycota</taxon>
        <taxon>Pezizomycotina</taxon>
        <taxon>Sordariomycetes</taxon>
        <taxon>Xylariomycetidae</taxon>
        <taxon>Amphisphaeriales</taxon>
        <taxon>Apiosporaceae</taxon>
        <taxon>Apiospora</taxon>
    </lineage>
</organism>
<dbReference type="EMBL" id="JAQQWM010000003">
    <property type="protein sequence ID" value="KAK8072489.1"/>
    <property type="molecule type" value="Genomic_DNA"/>
</dbReference>
<reference evidence="3 4" key="1">
    <citation type="submission" date="2023-01" db="EMBL/GenBank/DDBJ databases">
        <title>Analysis of 21 Apiospora genomes using comparative genomics revels a genus with tremendous synthesis potential of carbohydrate active enzymes and secondary metabolites.</title>
        <authorList>
            <person name="Sorensen T."/>
        </authorList>
    </citation>
    <scope>NUCLEOTIDE SEQUENCE [LARGE SCALE GENOMIC DNA]</scope>
    <source>
        <strain evidence="3 4">CBS 83171</strain>
    </source>
</reference>
<protein>
    <submittedName>
        <fullName evidence="3">Uncharacterized protein</fullName>
    </submittedName>
</protein>